<dbReference type="SUPFAM" id="SSF117281">
    <property type="entry name" value="Kelch motif"/>
    <property type="match status" value="1"/>
</dbReference>
<feature type="domain" description="BTB" evidence="3">
    <location>
        <begin position="525"/>
        <end position="694"/>
    </location>
</feature>
<dbReference type="CDD" id="cd18308">
    <property type="entry name" value="BTB1_POZ_LZTR1"/>
    <property type="match status" value="1"/>
</dbReference>
<protein>
    <recommendedName>
        <fullName evidence="3">BTB domain-containing protein</fullName>
    </recommendedName>
</protein>
<dbReference type="PANTHER" id="PTHR46376">
    <property type="entry name" value="LEUCINE-ZIPPER-LIKE TRANSCRIPTIONAL REGULATOR 1"/>
    <property type="match status" value="1"/>
</dbReference>
<keyword evidence="1" id="KW-0880">Kelch repeat</keyword>
<proteinExistence type="predicted"/>
<dbReference type="GO" id="GO:0005794">
    <property type="term" value="C:Golgi apparatus"/>
    <property type="evidence" value="ECO:0007669"/>
    <property type="project" value="TreeGrafter"/>
</dbReference>
<keyword evidence="2" id="KW-0677">Repeat</keyword>
<evidence type="ECO:0000313" key="4">
    <source>
        <dbReference type="EMBL" id="CAD7591307.1"/>
    </source>
</evidence>
<evidence type="ECO:0000256" key="1">
    <source>
        <dbReference type="ARBA" id="ARBA00022441"/>
    </source>
</evidence>
<dbReference type="FunFam" id="3.30.710.10:FF:000139">
    <property type="entry name" value="Leucine-zipper transcriptional regulator 1"/>
    <property type="match status" value="1"/>
</dbReference>
<dbReference type="PROSITE" id="PS50097">
    <property type="entry name" value="BTB"/>
    <property type="match status" value="2"/>
</dbReference>
<organism evidence="4">
    <name type="scientific">Timema genevievae</name>
    <name type="common">Walking stick</name>
    <dbReference type="NCBI Taxonomy" id="629358"/>
    <lineage>
        <taxon>Eukaryota</taxon>
        <taxon>Metazoa</taxon>
        <taxon>Ecdysozoa</taxon>
        <taxon>Arthropoda</taxon>
        <taxon>Hexapoda</taxon>
        <taxon>Insecta</taxon>
        <taxon>Pterygota</taxon>
        <taxon>Neoptera</taxon>
        <taxon>Polyneoptera</taxon>
        <taxon>Phasmatodea</taxon>
        <taxon>Timematodea</taxon>
        <taxon>Timematoidea</taxon>
        <taxon>Timematidae</taxon>
        <taxon>Timema</taxon>
    </lineage>
</organism>
<dbReference type="Pfam" id="PF00651">
    <property type="entry name" value="BTB"/>
    <property type="match status" value="2"/>
</dbReference>
<dbReference type="InterPro" id="IPR000210">
    <property type="entry name" value="BTB/POZ_dom"/>
</dbReference>
<name>A0A7R9JWA1_TIMGE</name>
<dbReference type="EMBL" id="OE840578">
    <property type="protein sequence ID" value="CAD7591307.1"/>
    <property type="molecule type" value="Genomic_DNA"/>
</dbReference>
<gene>
    <name evidence="4" type="ORF">TGEB3V08_LOCUS4541</name>
</gene>
<dbReference type="SUPFAM" id="SSF54695">
    <property type="entry name" value="POZ domain"/>
    <property type="match status" value="2"/>
</dbReference>
<dbReference type="AlphaFoldDB" id="A0A7R9JWA1"/>
<dbReference type="InterPro" id="IPR015915">
    <property type="entry name" value="Kelch-typ_b-propeller"/>
</dbReference>
<dbReference type="InterPro" id="IPR051568">
    <property type="entry name" value="LZTR1/Attractin"/>
</dbReference>
<feature type="domain" description="BTB" evidence="3">
    <location>
        <begin position="303"/>
        <end position="390"/>
    </location>
</feature>
<sequence length="803" mass="91772">MCWWLVSSSPLDGRIVSVVVLGSFRKDQFDLSARNLDLGRTGDTRTWEEVTQAGDRPPTCCNFPVAVARGSMYVFSGQSGAKITNSLFQFNFQEKWYAQYYVSKLNNYKLDSGKNGHTINVLDFDKAVFVDSILTYCTKDCLATYSFYIFHPPSGFLATYSFYIFHPPSGFLRSGNWTRISTEHILRRAPPPPARRYGHTMVAFDRYLYVFGGAADSTLPNDLHCFDLETQNWSVLKPSFDSQVPSGRLFHAAAVIGDAMYIFGGTVDNNVRSGEMYRFQFSCYPKCTLNEDFGKILRNRLFCDVEFVVGSEEVTIPAHIAMVAARSQWLRNKIRQARSIRERHLEKVFGTTEVLEKNLPILRVDLSDSVPEAFQMVLNFVYTDHIDPTEKIEQPVCIRIVLMIMDVYRLAEQFHMLRLEELCMQYLEVAISHCNVLEALHNASKLQLFCIKEYCLKYIVNESNFNQIVMSKEFETLEQPLMVEIIRRRQMPHVRSQFEPRFEDSGTTLEQDMELFLNTSGKEFTDITLMLDGIPVPAHKAILAARCTYFEGMFRSFMPDDNIVNRDSLRMITGVDGSSSSFQNCAMTSVRVSVHEDEEMKNDDMSRDEVYTDIDGCCTLPVNIQPKIVSRAQGVPGSPSSFLPVMMWEKVSAPISISMGPGVQHIQIGEIIPSRQSFDSLLEYIYYANVTMPPEDSLYLFTAPYFYGFTNNRLQVYCKQNLERNVTFVNVIQILEAADQMKAADMKKYALSLIVHHFCKNNLQDWKTTSCPKSKRRYKPATVHQLSDVPSGHIKSELTETIN</sequence>
<dbReference type="Gene3D" id="2.120.10.80">
    <property type="entry name" value="Kelch-type beta propeller"/>
    <property type="match status" value="2"/>
</dbReference>
<reference evidence="4" key="1">
    <citation type="submission" date="2020-11" db="EMBL/GenBank/DDBJ databases">
        <authorList>
            <person name="Tran Van P."/>
        </authorList>
    </citation>
    <scope>NUCLEOTIDE SEQUENCE</scope>
</reference>
<dbReference type="InterPro" id="IPR011333">
    <property type="entry name" value="SKP1/BTB/POZ_sf"/>
</dbReference>
<dbReference type="PANTHER" id="PTHR46376:SF1">
    <property type="entry name" value="LEUCINE-ZIPPER-LIKE TRANSCRIPTIONAL REGULATOR 1"/>
    <property type="match status" value="1"/>
</dbReference>
<dbReference type="SMART" id="SM00225">
    <property type="entry name" value="BTB"/>
    <property type="match status" value="2"/>
</dbReference>
<dbReference type="Gene3D" id="3.30.710.10">
    <property type="entry name" value="Potassium Channel Kv1.1, Chain A"/>
    <property type="match status" value="2"/>
</dbReference>
<accession>A0A7R9JWA1</accession>
<dbReference type="CDD" id="cd18505">
    <property type="entry name" value="BACK1_LZTR1"/>
    <property type="match status" value="1"/>
</dbReference>
<evidence type="ECO:0000259" key="3">
    <source>
        <dbReference type="PROSITE" id="PS50097"/>
    </source>
</evidence>
<dbReference type="Pfam" id="PF24681">
    <property type="entry name" value="Kelch_KLHDC2_KLHL20_DRC7"/>
    <property type="match status" value="1"/>
</dbReference>
<evidence type="ECO:0000256" key="2">
    <source>
        <dbReference type="ARBA" id="ARBA00022737"/>
    </source>
</evidence>